<protein>
    <submittedName>
        <fullName evidence="1">Uncharacterized protein</fullName>
    </submittedName>
</protein>
<accession>A0A2V4N5U2</accession>
<name>A0A2V4N5U2_9ACTN</name>
<reference evidence="1 2" key="1">
    <citation type="submission" date="2018-03" db="EMBL/GenBank/DDBJ databases">
        <title>Bioinformatic expansion and discovery of thiopeptide antibiotics.</title>
        <authorList>
            <person name="Schwalen C.J."/>
            <person name="Hudson G.A."/>
            <person name="Mitchell D.A."/>
        </authorList>
    </citation>
    <scope>NUCLEOTIDE SEQUENCE [LARGE SCALE GENOMIC DNA]</scope>
    <source>
        <strain evidence="1 2">ATCC 21389</strain>
    </source>
</reference>
<dbReference type="AlphaFoldDB" id="A0A2V4N5U2"/>
<gene>
    <name evidence="1" type="ORF">C7C46_29685</name>
</gene>
<proteinExistence type="predicted"/>
<keyword evidence="2" id="KW-1185">Reference proteome</keyword>
<dbReference type="EMBL" id="PYBW01000142">
    <property type="protein sequence ID" value="PYC68029.1"/>
    <property type="molecule type" value="Genomic_DNA"/>
</dbReference>
<comment type="caution">
    <text evidence="1">The sequence shown here is derived from an EMBL/GenBank/DDBJ whole genome shotgun (WGS) entry which is preliminary data.</text>
</comment>
<organism evidence="1 2">
    <name type="scientific">Streptomyces tateyamensis</name>
    <dbReference type="NCBI Taxonomy" id="565073"/>
    <lineage>
        <taxon>Bacteria</taxon>
        <taxon>Bacillati</taxon>
        <taxon>Actinomycetota</taxon>
        <taxon>Actinomycetes</taxon>
        <taxon>Kitasatosporales</taxon>
        <taxon>Streptomycetaceae</taxon>
        <taxon>Streptomyces</taxon>
    </lineage>
</organism>
<sequence length="204" mass="22684">MFEVHRSIKRFRADPAWEYQRRPQAPWAEFDRRGYPFTLESGRSHLRDLVRGQLAGYQVVLAHQVVPPCGANRGGHLYSFSLAVLELPRALPATAVTCRRLAETWQIDRHQALPPGAGRAQPLPGGGPGARVRRTGADPAFAELLVTEEVKRLTLAADCGWRLEGNRLIGWTDGRRTYEALSALALRLADLVAAFPPAVWEWTG</sequence>
<evidence type="ECO:0000313" key="1">
    <source>
        <dbReference type="EMBL" id="PYC68029.1"/>
    </source>
</evidence>
<dbReference type="OrthoDB" id="190895at2"/>
<dbReference type="Proteomes" id="UP000248039">
    <property type="component" value="Unassembled WGS sequence"/>
</dbReference>
<dbReference type="RefSeq" id="WP_110673023.1">
    <property type="nucleotide sequence ID" value="NZ_PYBW01000142.1"/>
</dbReference>
<evidence type="ECO:0000313" key="2">
    <source>
        <dbReference type="Proteomes" id="UP000248039"/>
    </source>
</evidence>